<dbReference type="OrthoDB" id="4774211at2"/>
<dbReference type="PATRIC" id="fig|2041.4.peg.2236"/>
<evidence type="ECO:0000313" key="1">
    <source>
        <dbReference type="EMBL" id="ALX05134.1"/>
    </source>
</evidence>
<dbReference type="Proteomes" id="UP000067689">
    <property type="component" value="Chromosome"/>
</dbReference>
<organism evidence="1 2">
    <name type="scientific">Aeromicrobium erythreum</name>
    <dbReference type="NCBI Taxonomy" id="2041"/>
    <lineage>
        <taxon>Bacteria</taxon>
        <taxon>Bacillati</taxon>
        <taxon>Actinomycetota</taxon>
        <taxon>Actinomycetes</taxon>
        <taxon>Propionibacteriales</taxon>
        <taxon>Nocardioidaceae</taxon>
        <taxon>Aeromicrobium</taxon>
    </lineage>
</organism>
<dbReference type="EMBL" id="CP011502">
    <property type="protein sequence ID" value="ALX05134.1"/>
    <property type="molecule type" value="Genomic_DNA"/>
</dbReference>
<keyword evidence="2" id="KW-1185">Reference proteome</keyword>
<protein>
    <submittedName>
        <fullName evidence="1">Uncharacterized protein</fullName>
    </submittedName>
</protein>
<dbReference type="KEGG" id="aer:AERYTH_10695"/>
<gene>
    <name evidence="1" type="ORF">AERYTH_10695</name>
</gene>
<accession>A0A0U4CBE3</accession>
<name>A0A0U4CBE3_9ACTN</name>
<sequence length="73" mass="7278">MNSESVVIDCDSCLVRSASACGDCVVSVLLGGPPQGVEVAPEEMAALTALADEGLVPPLRLVTPLSGPDVQAG</sequence>
<dbReference type="AlphaFoldDB" id="A0A0U4CBE3"/>
<evidence type="ECO:0000313" key="2">
    <source>
        <dbReference type="Proteomes" id="UP000067689"/>
    </source>
</evidence>
<dbReference type="RefSeq" id="WP_067858351.1">
    <property type="nucleotide sequence ID" value="NZ_CP011502.1"/>
</dbReference>
<reference evidence="1 2" key="1">
    <citation type="journal article" date="1991" name="Int. J. Syst. Bacteriol.">
        <title>Description of the erythromycin-producing bacterium Arthrobacter sp. strain NRRL B-3381 as Aeromicrobium erythreum gen. nov., sp. nov.</title>
        <authorList>
            <person name="Miller E.S."/>
            <person name="Woese C.R."/>
            <person name="Brenner S."/>
        </authorList>
    </citation>
    <scope>NUCLEOTIDE SEQUENCE [LARGE SCALE GENOMIC DNA]</scope>
    <source>
        <strain evidence="1 2">AR18</strain>
    </source>
</reference>
<proteinExistence type="predicted"/>